<dbReference type="Pfam" id="PF20597">
    <property type="entry name" value="pAdhesive_15"/>
    <property type="match status" value="1"/>
</dbReference>
<feature type="compositionally biased region" description="Low complexity" evidence="1">
    <location>
        <begin position="391"/>
        <end position="407"/>
    </location>
</feature>
<dbReference type="EMBL" id="BAAASL010000006">
    <property type="protein sequence ID" value="GAA2713684.1"/>
    <property type="molecule type" value="Genomic_DNA"/>
</dbReference>
<proteinExistence type="predicted"/>
<feature type="compositionally biased region" description="Pro residues" evidence="1">
    <location>
        <begin position="377"/>
        <end position="390"/>
    </location>
</feature>
<evidence type="ECO:0000256" key="2">
    <source>
        <dbReference type="SAM" id="Phobius"/>
    </source>
</evidence>
<gene>
    <name evidence="4" type="ORF">GCM10010315_19690</name>
</gene>
<dbReference type="InterPro" id="IPR026588">
    <property type="entry name" value="Choice_anch_A"/>
</dbReference>
<feature type="transmembrane region" description="Helical" evidence="2">
    <location>
        <begin position="424"/>
        <end position="444"/>
    </location>
</feature>
<comment type="caution">
    <text evidence="4">The sequence shown here is derived from an EMBL/GenBank/DDBJ whole genome shotgun (WGS) entry which is preliminary data.</text>
</comment>
<feature type="transmembrane region" description="Helical" evidence="2">
    <location>
        <begin position="21"/>
        <end position="40"/>
    </location>
</feature>
<feature type="domain" description="Choice-of-anchor A" evidence="3">
    <location>
        <begin position="78"/>
        <end position="315"/>
    </location>
</feature>
<evidence type="ECO:0000313" key="5">
    <source>
        <dbReference type="Proteomes" id="UP001500886"/>
    </source>
</evidence>
<dbReference type="RefSeq" id="WP_344434505.1">
    <property type="nucleotide sequence ID" value="NZ_BAAASL010000006.1"/>
</dbReference>
<keyword evidence="2" id="KW-0812">Transmembrane</keyword>
<name>A0ABN3TQC4_9ACTN</name>
<dbReference type="Proteomes" id="UP001500886">
    <property type="component" value="Unassembled WGS sequence"/>
</dbReference>
<keyword evidence="2" id="KW-0472">Membrane</keyword>
<evidence type="ECO:0000256" key="1">
    <source>
        <dbReference type="SAM" id="MobiDB-lite"/>
    </source>
</evidence>
<keyword evidence="5" id="KW-1185">Reference proteome</keyword>
<sequence length="450" mass="45606">MEQKEYVRWLRVNRPAASGMALLSLIGGTLLAGAFTLLGGTGTAPAPTGPGPCVPGSCPRSYPEPHHGPLSGRDNGVNVFVGGDYAVRAAAAGAEGRVVVLGDVDVAKAAGAPPDYNVGVLATGSRVVPDDGSPFLRAGGDVKVAAGQRLVAQEGPVAGTVAYAGRVHTGTVAPKTVRDAGAVAAYGAVRDRLTAASTCYAYDRGRPRRTTGSAVNRGGTTVLTGDGSSAPQVFDVPFDIAAPGGGPQEVSFRNVPPGVTVLVNLTNPSGRTRTLSTAGSVTGVRREKLLWNFPDAQEVRLDGSGRLDGSVLIGRRTSTVRVSVPAVNGRLFTAGSLVHESRAGTSGQTLYAYPFEGTLPECAAAPTAGPEDSGEPLPLPVPSGPRPPDPAGLAGPQQHPAAPAAEAPRARRTPARSGPPMSPALALGTALVATGAVLALAVLYRTRVDR</sequence>
<evidence type="ECO:0000313" key="4">
    <source>
        <dbReference type="EMBL" id="GAA2713684.1"/>
    </source>
</evidence>
<evidence type="ECO:0000259" key="3">
    <source>
        <dbReference type="Pfam" id="PF20597"/>
    </source>
</evidence>
<organism evidence="4 5">
    <name type="scientific">Streptomyces luteosporeus</name>
    <dbReference type="NCBI Taxonomy" id="173856"/>
    <lineage>
        <taxon>Bacteria</taxon>
        <taxon>Bacillati</taxon>
        <taxon>Actinomycetota</taxon>
        <taxon>Actinomycetes</taxon>
        <taxon>Kitasatosporales</taxon>
        <taxon>Streptomycetaceae</taxon>
        <taxon>Streptomyces</taxon>
    </lineage>
</organism>
<reference evidence="4 5" key="1">
    <citation type="journal article" date="2019" name="Int. J. Syst. Evol. Microbiol.">
        <title>The Global Catalogue of Microorganisms (GCM) 10K type strain sequencing project: providing services to taxonomists for standard genome sequencing and annotation.</title>
        <authorList>
            <consortium name="The Broad Institute Genomics Platform"/>
            <consortium name="The Broad Institute Genome Sequencing Center for Infectious Disease"/>
            <person name="Wu L."/>
            <person name="Ma J."/>
        </authorList>
    </citation>
    <scope>NUCLEOTIDE SEQUENCE [LARGE SCALE GENOMIC DNA]</scope>
    <source>
        <strain evidence="4 5">JCM 4542</strain>
    </source>
</reference>
<keyword evidence="2" id="KW-1133">Transmembrane helix</keyword>
<feature type="region of interest" description="Disordered" evidence="1">
    <location>
        <begin position="362"/>
        <end position="422"/>
    </location>
</feature>
<accession>A0ABN3TQC4</accession>
<dbReference type="NCBIfam" id="TIGR04215">
    <property type="entry name" value="choice_anch_A"/>
    <property type="match status" value="1"/>
</dbReference>
<protein>
    <recommendedName>
        <fullName evidence="3">Choice-of-anchor A domain-containing protein</fullName>
    </recommendedName>
</protein>